<organism evidence="9 10">
    <name type="scientific">Aestuariibaculum lutulentum</name>
    <dbReference type="NCBI Taxonomy" id="2920935"/>
    <lineage>
        <taxon>Bacteria</taxon>
        <taxon>Pseudomonadati</taxon>
        <taxon>Bacteroidota</taxon>
        <taxon>Flavobacteriia</taxon>
        <taxon>Flavobacteriales</taxon>
        <taxon>Flavobacteriaceae</taxon>
    </lineage>
</organism>
<keyword evidence="4" id="KW-0680">Restriction system</keyword>
<keyword evidence="3 6" id="KW-0949">S-adenosyl-L-methionine</keyword>
<dbReference type="Gene3D" id="3.90.120.10">
    <property type="entry name" value="DNA Methylase, subunit A, domain 2"/>
    <property type="match status" value="1"/>
</dbReference>
<evidence type="ECO:0000256" key="4">
    <source>
        <dbReference type="ARBA" id="ARBA00022747"/>
    </source>
</evidence>
<dbReference type="Proteomes" id="UP001156141">
    <property type="component" value="Unassembled WGS sequence"/>
</dbReference>
<dbReference type="InterPro" id="IPR050390">
    <property type="entry name" value="C5-Methyltransferase"/>
</dbReference>
<dbReference type="EMBL" id="JAKVQD010000001">
    <property type="protein sequence ID" value="MCH4551370.1"/>
    <property type="molecule type" value="Genomic_DNA"/>
</dbReference>
<dbReference type="Gene3D" id="3.40.50.150">
    <property type="entry name" value="Vaccinia Virus protein VP39"/>
    <property type="match status" value="1"/>
</dbReference>
<keyword evidence="10" id="KW-1185">Reference proteome</keyword>
<evidence type="ECO:0000256" key="1">
    <source>
        <dbReference type="ARBA" id="ARBA00022603"/>
    </source>
</evidence>
<evidence type="ECO:0000256" key="2">
    <source>
        <dbReference type="ARBA" id="ARBA00022679"/>
    </source>
</evidence>
<dbReference type="Pfam" id="PF00145">
    <property type="entry name" value="DNA_methylase"/>
    <property type="match status" value="1"/>
</dbReference>
<evidence type="ECO:0000313" key="9">
    <source>
        <dbReference type="EMBL" id="MCH4551370.1"/>
    </source>
</evidence>
<dbReference type="InterPro" id="IPR001525">
    <property type="entry name" value="C5_MeTfrase"/>
</dbReference>
<dbReference type="NCBIfam" id="TIGR00675">
    <property type="entry name" value="dcm"/>
    <property type="match status" value="1"/>
</dbReference>
<evidence type="ECO:0000256" key="5">
    <source>
        <dbReference type="ARBA" id="ARBA00047422"/>
    </source>
</evidence>
<evidence type="ECO:0000313" key="10">
    <source>
        <dbReference type="Proteomes" id="UP001156141"/>
    </source>
</evidence>
<evidence type="ECO:0000256" key="8">
    <source>
        <dbReference type="RuleBase" id="RU000417"/>
    </source>
</evidence>
<evidence type="ECO:0000256" key="7">
    <source>
        <dbReference type="RuleBase" id="RU000416"/>
    </source>
</evidence>
<gene>
    <name evidence="9" type="ORF">MKW35_01970</name>
</gene>
<evidence type="ECO:0000256" key="6">
    <source>
        <dbReference type="PROSITE-ProRule" id="PRU01016"/>
    </source>
</evidence>
<dbReference type="PANTHER" id="PTHR10629">
    <property type="entry name" value="CYTOSINE-SPECIFIC METHYLTRANSFERASE"/>
    <property type="match status" value="1"/>
</dbReference>
<keyword evidence="1 6" id="KW-0489">Methyltransferase</keyword>
<dbReference type="InterPro" id="IPR018117">
    <property type="entry name" value="C5_DNA_meth_AS"/>
</dbReference>
<dbReference type="GO" id="GO:0008168">
    <property type="term" value="F:methyltransferase activity"/>
    <property type="evidence" value="ECO:0007669"/>
    <property type="project" value="UniProtKB-KW"/>
</dbReference>
<sequence>MKKNKIKVVGLFSGCGGLDLGFKQAGYDIIWANDILKDACETYKVNIGDHIINEDITKVDLDSIPKADVIIGGPPCQGFSGIGKRDPNDNRSALVYSYLDVVNKVQPKIFLFENVTGIKSSKAADGTKVIDNLNEAFQKIGYHINIHTLNAADYGVPQKRKRVFIIGNKFEVDINAPTQTHSEKDSNKKKWISSFEAISDLESPTDDGLVKYTKQPSCEYQSLMRKNSTETTLQITPYSSPTDKEIIKHVKPGGNYMDIPDEVSTKRIMYFKSTGGRTTTYGRLDPKMPNYTLNTHFNRPNIGCNIHYEEDRMITIREGLRFQSFPDDFHLISKTKRNYYVQVGNAVPPLLSRAWADHLQKYLTAERISKTSSTNNLNPSLLET</sequence>
<dbReference type="SUPFAM" id="SSF53335">
    <property type="entry name" value="S-adenosyl-L-methionine-dependent methyltransferases"/>
    <property type="match status" value="1"/>
</dbReference>
<dbReference type="PRINTS" id="PR00105">
    <property type="entry name" value="C5METTRFRASE"/>
</dbReference>
<reference evidence="9" key="1">
    <citation type="submission" date="2022-02" db="EMBL/GenBank/DDBJ databases">
        <title>Aestuariibaculum sp., a marine bacterium isolated from sediment in Guangxi.</title>
        <authorList>
            <person name="Ying J."/>
        </authorList>
    </citation>
    <scope>NUCLEOTIDE SEQUENCE</scope>
    <source>
        <strain evidence="9">L182</strain>
    </source>
</reference>
<dbReference type="EC" id="2.1.1.37" evidence="8"/>
<proteinExistence type="inferred from homology"/>
<dbReference type="PANTHER" id="PTHR10629:SF52">
    <property type="entry name" value="DNA (CYTOSINE-5)-METHYLTRANSFERASE 1"/>
    <property type="match status" value="1"/>
</dbReference>
<comment type="caution">
    <text evidence="9">The sequence shown here is derived from an EMBL/GenBank/DDBJ whole genome shotgun (WGS) entry which is preliminary data.</text>
</comment>
<feature type="active site" evidence="6">
    <location>
        <position position="76"/>
    </location>
</feature>
<comment type="catalytic activity">
    <reaction evidence="5 8">
        <text>a 2'-deoxycytidine in DNA + S-adenosyl-L-methionine = a 5-methyl-2'-deoxycytidine in DNA + S-adenosyl-L-homocysteine + H(+)</text>
        <dbReference type="Rhea" id="RHEA:13681"/>
        <dbReference type="Rhea" id="RHEA-COMP:11369"/>
        <dbReference type="Rhea" id="RHEA-COMP:11370"/>
        <dbReference type="ChEBI" id="CHEBI:15378"/>
        <dbReference type="ChEBI" id="CHEBI:57856"/>
        <dbReference type="ChEBI" id="CHEBI:59789"/>
        <dbReference type="ChEBI" id="CHEBI:85452"/>
        <dbReference type="ChEBI" id="CHEBI:85454"/>
        <dbReference type="EC" id="2.1.1.37"/>
    </reaction>
</comment>
<keyword evidence="2 6" id="KW-0808">Transferase</keyword>
<dbReference type="CDD" id="cd00315">
    <property type="entry name" value="Cyt_C5_DNA_methylase"/>
    <property type="match status" value="1"/>
</dbReference>
<dbReference type="PROSITE" id="PS00094">
    <property type="entry name" value="C5_MTASE_1"/>
    <property type="match status" value="1"/>
</dbReference>
<dbReference type="GO" id="GO:0032259">
    <property type="term" value="P:methylation"/>
    <property type="evidence" value="ECO:0007669"/>
    <property type="project" value="UniProtKB-KW"/>
</dbReference>
<dbReference type="InterPro" id="IPR029063">
    <property type="entry name" value="SAM-dependent_MTases_sf"/>
</dbReference>
<name>A0ABS9REK2_9FLAO</name>
<comment type="similarity">
    <text evidence="6 7">Belongs to the class I-like SAM-binding methyltransferase superfamily. C5-methyltransferase family.</text>
</comment>
<accession>A0ABS9REK2</accession>
<dbReference type="PROSITE" id="PS51679">
    <property type="entry name" value="SAM_MT_C5"/>
    <property type="match status" value="1"/>
</dbReference>
<dbReference type="RefSeq" id="WP_240571714.1">
    <property type="nucleotide sequence ID" value="NZ_CP136709.1"/>
</dbReference>
<evidence type="ECO:0000256" key="3">
    <source>
        <dbReference type="ARBA" id="ARBA00022691"/>
    </source>
</evidence>
<protein>
    <recommendedName>
        <fullName evidence="8">Cytosine-specific methyltransferase</fullName>
        <ecNumber evidence="8">2.1.1.37</ecNumber>
    </recommendedName>
</protein>